<feature type="region of interest" description="Disordered" evidence="4">
    <location>
        <begin position="1279"/>
        <end position="1310"/>
    </location>
</feature>
<evidence type="ECO:0000256" key="3">
    <source>
        <dbReference type="ARBA" id="ARBA00023319"/>
    </source>
</evidence>
<dbReference type="InterPro" id="IPR013098">
    <property type="entry name" value="Ig_I-set"/>
</dbReference>
<dbReference type="SMART" id="SM00408">
    <property type="entry name" value="IGc2"/>
    <property type="match status" value="2"/>
</dbReference>
<feature type="region of interest" description="Disordered" evidence="4">
    <location>
        <begin position="1162"/>
        <end position="1222"/>
    </location>
</feature>
<dbReference type="PANTHER" id="PTHR47633:SF4">
    <property type="entry name" value="MYOPALLADIN ISOFORM X1"/>
    <property type="match status" value="1"/>
</dbReference>
<feature type="compositionally biased region" description="Basic and acidic residues" evidence="4">
    <location>
        <begin position="1078"/>
        <end position="1090"/>
    </location>
</feature>
<reference evidence="6" key="1">
    <citation type="journal article" date="2023" name="Mol. Biol. Evol.">
        <title>Third-Generation Sequencing Reveals the Adaptive Role of the Epigenome in Three Deep-Sea Polychaetes.</title>
        <authorList>
            <person name="Perez M."/>
            <person name="Aroh O."/>
            <person name="Sun Y."/>
            <person name="Lan Y."/>
            <person name="Juniper S.K."/>
            <person name="Young C.R."/>
            <person name="Angers B."/>
            <person name="Qian P.Y."/>
        </authorList>
    </citation>
    <scope>NUCLEOTIDE SEQUENCE</scope>
    <source>
        <strain evidence="6">R07B-5</strain>
    </source>
</reference>
<feature type="compositionally biased region" description="Polar residues" evidence="4">
    <location>
        <begin position="755"/>
        <end position="765"/>
    </location>
</feature>
<comment type="caution">
    <text evidence="6">The sequence shown here is derived from an EMBL/GenBank/DDBJ whole genome shotgun (WGS) entry which is preliminary data.</text>
</comment>
<proteinExistence type="predicted"/>
<dbReference type="Pfam" id="PF07679">
    <property type="entry name" value="I-set"/>
    <property type="match status" value="5"/>
</dbReference>
<feature type="domain" description="Ig-like" evidence="5">
    <location>
        <begin position="217"/>
        <end position="306"/>
    </location>
</feature>
<keyword evidence="7" id="KW-1185">Reference proteome</keyword>
<organism evidence="6 7">
    <name type="scientific">Ridgeia piscesae</name>
    <name type="common">Tubeworm</name>
    <dbReference type="NCBI Taxonomy" id="27915"/>
    <lineage>
        <taxon>Eukaryota</taxon>
        <taxon>Metazoa</taxon>
        <taxon>Spiralia</taxon>
        <taxon>Lophotrochozoa</taxon>
        <taxon>Annelida</taxon>
        <taxon>Polychaeta</taxon>
        <taxon>Sedentaria</taxon>
        <taxon>Canalipalpata</taxon>
        <taxon>Sabellida</taxon>
        <taxon>Siboglinidae</taxon>
        <taxon>Ridgeia</taxon>
    </lineage>
</organism>
<feature type="region of interest" description="Disordered" evidence="4">
    <location>
        <begin position="1042"/>
        <end position="1099"/>
    </location>
</feature>
<accession>A0AAD9UEP0</accession>
<evidence type="ECO:0000256" key="1">
    <source>
        <dbReference type="ARBA" id="ARBA00004496"/>
    </source>
</evidence>
<dbReference type="InterPro" id="IPR003599">
    <property type="entry name" value="Ig_sub"/>
</dbReference>
<feature type="compositionally biased region" description="Basic and acidic residues" evidence="4">
    <location>
        <begin position="743"/>
        <end position="754"/>
    </location>
</feature>
<dbReference type="EMBL" id="JAODUO010000192">
    <property type="protein sequence ID" value="KAK2186693.1"/>
    <property type="molecule type" value="Genomic_DNA"/>
</dbReference>
<feature type="region of interest" description="Disordered" evidence="4">
    <location>
        <begin position="1402"/>
        <end position="1441"/>
    </location>
</feature>
<dbReference type="GO" id="GO:0045989">
    <property type="term" value="P:positive regulation of striated muscle contraction"/>
    <property type="evidence" value="ECO:0007669"/>
    <property type="project" value="UniProtKB-ARBA"/>
</dbReference>
<evidence type="ECO:0000259" key="5">
    <source>
        <dbReference type="PROSITE" id="PS50835"/>
    </source>
</evidence>
<keyword evidence="2" id="KW-0963">Cytoplasm</keyword>
<evidence type="ECO:0000313" key="6">
    <source>
        <dbReference type="EMBL" id="KAK2186693.1"/>
    </source>
</evidence>
<name>A0AAD9UEP0_RIDPI</name>
<protein>
    <recommendedName>
        <fullName evidence="5">Ig-like domain-containing protein</fullName>
    </recommendedName>
</protein>
<dbReference type="PROSITE" id="PS50835">
    <property type="entry name" value="IG_LIKE"/>
    <property type="match status" value="2"/>
</dbReference>
<feature type="compositionally biased region" description="Low complexity" evidence="4">
    <location>
        <begin position="1409"/>
        <end position="1424"/>
    </location>
</feature>
<keyword evidence="3" id="KW-0393">Immunoglobulin domain</keyword>
<feature type="compositionally biased region" description="Basic residues" evidence="4">
    <location>
        <begin position="1047"/>
        <end position="1056"/>
    </location>
</feature>
<dbReference type="SUPFAM" id="SSF48726">
    <property type="entry name" value="Immunoglobulin"/>
    <property type="match status" value="5"/>
</dbReference>
<evidence type="ECO:0000256" key="2">
    <source>
        <dbReference type="ARBA" id="ARBA00022490"/>
    </source>
</evidence>
<sequence>MVAKNSTGEVTATANLKLLIKKEMPKFVKKPEPVECMEYTEAKFETTVTGLPEPNVEWFHSDAKLEPSDRILYGKPGDNVYTLTIDKVKNDEAGMYTVKATNEQGQMSASARLRVTPVKPPKIVQPLNDTVAPEQGTAKFVSKITGFPAPTVKWFLNDEDLVESEAVQTEYISKTSSYQLTLVGDLKDKAGKVKVVAENIGGEASSEAELTISGRAATFLEKPIKCTVLEGGTAVFRCRIDGEPQPKIEWSKGKWRKLTNDAKTRIYFDEATGQHVLEIDNIKEKDAATYTVTISNEHCENTCSVTLIVTDKAEEAQDWKAQLKKTKVAEKEVTEEELDWRSKLKKADASEHEAIAEEHGFDLKTVVFETEQEEAIKRGRVDVEEVDARSHAYTMERWERPELEAMPEREKEVKEEEVEAIEEKGKYQRAVKETHEEQEEELKLKIVKAKFGFTKEFQDQDIVENEFAVFECEVTHKKVPVMWYIDDVEVVPSPKYQVFAEDFTHKLAINMARPEDCCEVKAVFRKAVITAKLHVTQSVCTLTQTLTDVCVNTVPTEDSMAVFVCKVSPPSAEVRWFVDGIDVFASDKYRLSHNDTDGIHQLAIHHVTYADEGEVSVKAGGVTSTAYLTVTDASPSRRRGYTSDKYTTRLYNREKATEIVYHVTTQASHIDSQIENPKKAALTEDYDSGFSADSLPRSIELNSGSNFESFDPFTPMVLAWTLPNVAGESSIEDIVSERVKEKFQRSLHDSKSRSAESGSGETKTYQFDMEGRVGSGGDGDVRPRHRVGSQTAHDAESSETEMPNSTTSSIRGSSTDVWTSSSDHSATESETENEDTTSQRSTATSGSTEEEWSYYVEAAESKVEPEPDDRGYIDVEEDRVVDEFRWMIRNVRMSQPETILEEAEQPETLSAVWSQLKLDERFTETKHEQQIEECDQDSPRTVVMAKDQPEIVLEVPAKDVDIVRDIRTVRGGVVGDDDRNVDGSLAEVKQTAHGTPEIFETVVNKPDNTKTMENTEASSAQLESNEHEVTCITTVYTLEKQADTKVTTKRRRRHRDTKSSQIDPDTAEMSTFLSGDSSCDRPGQRLHDKPTASGDWRPCEVKQKIPSLQPDERGDHAGQTLFESTQMKVTNTDICYTSRAQTSYHSLLRHLSLEDLPVTTGTLKKESSTDTEDYLSPERSSANKPRKRKRPHSAPANVCDRTRTPHSTAAGTALSGGNEVTGMDKSKLVTGLDHSSEAMLYAVETDAVTGSAEQETVVLTGDPLKMASLQETLHMYLESQRATPESPVNVSPPVESQPSPTAGTPPSESLPLPVNFAAYREVTPEEKCIAYALATSQLDSSTDTYKETCSVPAGQTRLEWVITEGTPFQVNRMMSGGAQVFGESPNLPFLVESSTDKMKSAPLDTDYDSVSSVSSFSHSTSSAESVRERSNTDLSIYSDPSDIRSEEPVEVARVPSYLSFGSPSAAIAVSNQRQNLYQATATCFSAAFLPKKSRHSASDDELYPSFIGANLSDRGPRVRKAGRKVTRTRSFSPVSGLGQRASKDAVRRRIIGPNASGARPKSADCEALFTLDYNSHSQK</sequence>
<dbReference type="InterPro" id="IPR003598">
    <property type="entry name" value="Ig_sub2"/>
</dbReference>
<dbReference type="InterPro" id="IPR036179">
    <property type="entry name" value="Ig-like_dom_sf"/>
</dbReference>
<dbReference type="InterPro" id="IPR007110">
    <property type="entry name" value="Ig-like_dom"/>
</dbReference>
<evidence type="ECO:0000256" key="4">
    <source>
        <dbReference type="SAM" id="MobiDB-lite"/>
    </source>
</evidence>
<feature type="region of interest" description="Disordered" evidence="4">
    <location>
        <begin position="743"/>
        <end position="851"/>
    </location>
</feature>
<dbReference type="Gene3D" id="2.60.40.10">
    <property type="entry name" value="Immunoglobulins"/>
    <property type="match status" value="5"/>
</dbReference>
<dbReference type="GO" id="GO:0005737">
    <property type="term" value="C:cytoplasm"/>
    <property type="evidence" value="ECO:0007669"/>
    <property type="project" value="UniProtKB-SubCell"/>
</dbReference>
<dbReference type="PANTHER" id="PTHR47633">
    <property type="entry name" value="IMMUNOGLOBULIN"/>
    <property type="match status" value="1"/>
</dbReference>
<dbReference type="FunFam" id="2.60.40.10:FF:000107">
    <property type="entry name" value="Myosin, light chain kinase a"/>
    <property type="match status" value="1"/>
</dbReference>
<comment type="subcellular location">
    <subcellularLocation>
        <location evidence="1">Cytoplasm</location>
    </subcellularLocation>
</comment>
<feature type="compositionally biased region" description="Low complexity" evidence="4">
    <location>
        <begin position="1284"/>
        <end position="1300"/>
    </location>
</feature>
<feature type="domain" description="Ig-like" evidence="5">
    <location>
        <begin position="25"/>
        <end position="116"/>
    </location>
</feature>
<evidence type="ECO:0000313" key="7">
    <source>
        <dbReference type="Proteomes" id="UP001209878"/>
    </source>
</evidence>
<dbReference type="GO" id="GO:0060298">
    <property type="term" value="P:positive regulation of sarcomere organization"/>
    <property type="evidence" value="ECO:0007669"/>
    <property type="project" value="UniProtKB-ARBA"/>
</dbReference>
<dbReference type="InterPro" id="IPR013783">
    <property type="entry name" value="Ig-like_fold"/>
</dbReference>
<dbReference type="FunFam" id="2.60.40.10:FF:000425">
    <property type="entry name" value="Myosin light chain kinase"/>
    <property type="match status" value="1"/>
</dbReference>
<feature type="compositionally biased region" description="Polar residues" evidence="4">
    <location>
        <begin position="1059"/>
        <end position="1077"/>
    </location>
</feature>
<dbReference type="Proteomes" id="UP001209878">
    <property type="component" value="Unassembled WGS sequence"/>
</dbReference>
<dbReference type="SMART" id="SM00409">
    <property type="entry name" value="IG"/>
    <property type="match status" value="5"/>
</dbReference>
<feature type="compositionally biased region" description="Polar residues" evidence="4">
    <location>
        <begin position="800"/>
        <end position="824"/>
    </location>
</feature>
<gene>
    <name evidence="6" type="ORF">NP493_191g03429</name>
</gene>